<feature type="domain" description="Transposase IS204/IS1001/IS1096/IS1165 DDE" evidence="1">
    <location>
        <begin position="223"/>
        <end position="465"/>
    </location>
</feature>
<evidence type="ECO:0000313" key="3">
    <source>
        <dbReference type="Proteomes" id="UP000244870"/>
    </source>
</evidence>
<dbReference type="Pfam" id="PF01610">
    <property type="entry name" value="DDE_Tnp_ISL3"/>
    <property type="match status" value="1"/>
</dbReference>
<dbReference type="InterPro" id="IPR002560">
    <property type="entry name" value="Transposase_DDE"/>
</dbReference>
<name>A0A2S1KPC6_9LACO</name>
<reference evidence="2 3" key="1">
    <citation type="submission" date="2017-04" db="EMBL/GenBank/DDBJ databases">
        <title>Weissella cibaria strain m2 complete genome.</title>
        <authorList>
            <person name="Pan Q."/>
            <person name="Tan M."/>
            <person name="Yao F."/>
            <person name="Su S."/>
        </authorList>
    </citation>
    <scope>NUCLEOTIDE SEQUENCE [LARGE SCALE GENOMIC DNA]</scope>
    <source>
        <strain evidence="2 3">M2</strain>
    </source>
</reference>
<proteinExistence type="predicted"/>
<sequence length="474" mass="55317">MTWLFWFYSFWRWWLITNAFLHLSIILKTTIKTPIARCILKSSKTKIQGDLLMSLNDSILRSVGLTDPNFEFLMDDNGEFNHISYRGKDNHKTIVYEAALHGDMDRCTLCGQESVLTKNGFSKPTEVKLPATNGFDNRLRLRKQRYYCHNCNASVVVSSPDLEEDRNISKPLRLQVIRLAMEDISEKVIGFILRLSHSTVHRVINDELQDYRYDYSHLPAVLSFDEIRISRSYAFVYASPDSFMEILPSRDLNTIRSYFYGFSLKQRQAVTHVVMDMNASYATLVPELFPNAQIVIDRFHIVQLMTRAINTIRTGIQHLLDKHSREYKIMKNGWRLFLKKYGNLETAHRKYMRGLNEYITEEEAITLVFKSFPVLEAAYLVYQEALEAMDKRSPELIHALISTYRPIGSAMDVTIGTFKRNLKGILESLRCPWSNGKIEGINRRLKQIARTAYGYQNLGNYMRRIRIQMKYGKY</sequence>
<dbReference type="NCBIfam" id="NF033550">
    <property type="entry name" value="transpos_ISL3"/>
    <property type="match status" value="1"/>
</dbReference>
<protein>
    <recommendedName>
        <fullName evidence="1">Transposase IS204/IS1001/IS1096/IS1165 DDE domain-containing protein</fullName>
    </recommendedName>
</protein>
<accession>A0A2S1KPC6</accession>
<dbReference type="AlphaFoldDB" id="A0A2S1KPC6"/>
<organism evidence="2 3">
    <name type="scientific">Weissella cibaria</name>
    <dbReference type="NCBI Taxonomy" id="137591"/>
    <lineage>
        <taxon>Bacteria</taxon>
        <taxon>Bacillati</taxon>
        <taxon>Bacillota</taxon>
        <taxon>Bacilli</taxon>
        <taxon>Lactobacillales</taxon>
        <taxon>Lactobacillaceae</taxon>
        <taxon>Weissella</taxon>
    </lineage>
</organism>
<evidence type="ECO:0000313" key="2">
    <source>
        <dbReference type="EMBL" id="AWF94846.1"/>
    </source>
</evidence>
<dbReference type="Proteomes" id="UP000244870">
    <property type="component" value="Chromosome"/>
</dbReference>
<dbReference type="InterPro" id="IPR047951">
    <property type="entry name" value="Transpos_ISL3"/>
</dbReference>
<dbReference type="PANTHER" id="PTHR33498">
    <property type="entry name" value="TRANSPOSASE FOR INSERTION SEQUENCE ELEMENT IS1557"/>
    <property type="match status" value="1"/>
</dbReference>
<gene>
    <name evidence="2" type="ORF">B6254_0421</name>
</gene>
<evidence type="ECO:0000259" key="1">
    <source>
        <dbReference type="Pfam" id="PF01610"/>
    </source>
</evidence>
<dbReference type="PANTHER" id="PTHR33498:SF1">
    <property type="entry name" value="TRANSPOSASE FOR INSERTION SEQUENCE ELEMENT IS1557"/>
    <property type="match status" value="1"/>
</dbReference>
<dbReference type="EMBL" id="CP020928">
    <property type="protein sequence ID" value="AWF94846.1"/>
    <property type="molecule type" value="Genomic_DNA"/>
</dbReference>